<protein>
    <submittedName>
        <fullName evidence="1">Uncharacterized protein</fullName>
    </submittedName>
</protein>
<sequence length="100" mass="10645">MSEKFQDHTAFSLATTTALGRGWNFVTPDDISAAEEVLALLDSAGLLLKGLWRAMGSADAIDTATVALGNFEQRPDPGLFLALIVLCVASAKVIRDHEAE</sequence>
<name>A0A1T3NJG0_9ACTN</name>
<gene>
    <name evidence="1" type="ORF">B4N89_46155</name>
</gene>
<dbReference type="EMBL" id="MWQN01000005">
    <property type="protein sequence ID" value="OPC76858.1"/>
    <property type="molecule type" value="Genomic_DNA"/>
</dbReference>
<proteinExistence type="predicted"/>
<dbReference type="AlphaFoldDB" id="A0A1T3NJG0"/>
<organism evidence="1 2">
    <name type="scientific">Embleya scabrispora</name>
    <dbReference type="NCBI Taxonomy" id="159449"/>
    <lineage>
        <taxon>Bacteria</taxon>
        <taxon>Bacillati</taxon>
        <taxon>Actinomycetota</taxon>
        <taxon>Actinomycetes</taxon>
        <taxon>Kitasatosporales</taxon>
        <taxon>Streptomycetaceae</taxon>
        <taxon>Embleya</taxon>
    </lineage>
</organism>
<reference evidence="1 2" key="1">
    <citation type="submission" date="2017-03" db="EMBL/GenBank/DDBJ databases">
        <title>Draft genome sequence of Streptomyces scabrisporus NF3, endophyte isolated from Amphipterygium adstringens.</title>
        <authorList>
            <person name="Vazquez M."/>
            <person name="Ceapa C.D."/>
            <person name="Rodriguez Luna D."/>
            <person name="Sanchez Esquivel S."/>
        </authorList>
    </citation>
    <scope>NUCLEOTIDE SEQUENCE [LARGE SCALE GENOMIC DNA]</scope>
    <source>
        <strain evidence="1 2">NF3</strain>
    </source>
</reference>
<evidence type="ECO:0000313" key="1">
    <source>
        <dbReference type="EMBL" id="OPC76858.1"/>
    </source>
</evidence>
<dbReference type="Proteomes" id="UP000190037">
    <property type="component" value="Unassembled WGS sequence"/>
</dbReference>
<comment type="caution">
    <text evidence="1">The sequence shown here is derived from an EMBL/GenBank/DDBJ whole genome shotgun (WGS) entry which is preliminary data.</text>
</comment>
<keyword evidence="2" id="KW-1185">Reference proteome</keyword>
<accession>A0A1T3NJG0</accession>
<evidence type="ECO:0000313" key="2">
    <source>
        <dbReference type="Proteomes" id="UP000190037"/>
    </source>
</evidence>